<dbReference type="OrthoDB" id="1612078at2759"/>
<evidence type="ECO:0000256" key="1">
    <source>
        <dbReference type="SAM" id="MobiDB-lite"/>
    </source>
</evidence>
<comment type="caution">
    <text evidence="4">The sequence shown here is derived from an EMBL/GenBank/DDBJ whole genome shotgun (WGS) entry which is preliminary data.</text>
</comment>
<dbReference type="Gramene" id="Psat02G0104600-T1">
    <property type="protein sequence ID" value="KAI5434031.1"/>
    <property type="gene ID" value="KIW84_021046"/>
</dbReference>
<evidence type="ECO:0000313" key="4">
    <source>
        <dbReference type="EMBL" id="KAI5434031.1"/>
    </source>
</evidence>
<proteinExistence type="predicted"/>
<keyword evidence="2" id="KW-0732">Signal</keyword>
<dbReference type="EMBL" id="JAMSHJ010000002">
    <property type="protein sequence ID" value="KAI5434031.1"/>
    <property type="molecule type" value="Genomic_DNA"/>
</dbReference>
<dbReference type="AlphaFoldDB" id="A0A9D5B8R6"/>
<sequence length="596" mass="67562">MHLHKFLSSLILFFTLSLHSHSQPHHYTISQHPPSNAPHQESIEVTNPPFTHQPTPSCSQQILHHSFANTIDTPPYSTPYLPPFDCPPPWTRVLLHFHAKTKGEQYDRIAAIWLAGVELLRTSTAEPSNSRIFWNVHKDVTKYTSLLVKSNLNLTMMLENYVNTEFTGVYHVTVTLLYYYDNTVTIPFNQSSISTSISNSKSKSRSRSLVDEVKVPDSKALKELPADLIVPVSDNGKRGFWFRLEKERDLRVKRIRIPRNTYKAVLELYVSFHGNDEFWYSNPPNSYIKTNGLTTGRGNGAYREVYVTIDGEVVGSEIPFPVVFTGGINPLFWEPIVAIGAFNLPSYDIELTPFLGKVLDGRRHVFGIGVSKGLSFWLVNANLHLWLDHESSIVHANRVIRHGPKTDVQRQEEFRGLDGEFHVAAEKNTLVTGWVLSSSGNVTTVVSKGFSFTNFMKFKNNGTYKIVKQRFKARKLVKVSDNRGELISKLRVKRKYPLRVITVTEPGLGDRYKLVSNFSHGFIERYEGKGIMNSISNVQESKGWINVKGHSVLHGHASTKQNYSHVDKSNCYNRNVAADNGRIVTDNSNFICENSL</sequence>
<feature type="region of interest" description="Disordered" evidence="1">
    <location>
        <begin position="25"/>
        <end position="56"/>
    </location>
</feature>
<dbReference type="Pfam" id="PF25156">
    <property type="entry name" value="PNGase_A_C"/>
    <property type="match status" value="1"/>
</dbReference>
<evidence type="ECO:0000256" key="2">
    <source>
        <dbReference type="SAM" id="SignalP"/>
    </source>
</evidence>
<feature type="chain" id="PRO_5038648201" description="Peptide N-acetyl-beta-D-glucosaminyl asparaginase amidase A N-terminal domain-containing protein" evidence="2">
    <location>
        <begin position="23"/>
        <end position="596"/>
    </location>
</feature>
<dbReference type="Gramene" id="Psat2g031440.1">
    <property type="protein sequence ID" value="Psat2g031440.1.cds1"/>
    <property type="gene ID" value="Psat2g031440"/>
</dbReference>
<dbReference type="PANTHER" id="PTHR31104">
    <property type="entry name" value="PEPTIDE-N4-(N-ACETYL-BETA-GLUCOSAMINYL)ASPARAGINE AMIDASE A PROTEIN"/>
    <property type="match status" value="1"/>
</dbReference>
<accession>A0A9D5B8R6</accession>
<evidence type="ECO:0000259" key="3">
    <source>
        <dbReference type="Pfam" id="PF12222"/>
    </source>
</evidence>
<dbReference type="Proteomes" id="UP001058974">
    <property type="component" value="Chromosome 2"/>
</dbReference>
<protein>
    <recommendedName>
        <fullName evidence="3">Peptide N-acetyl-beta-D-glucosaminyl asparaginase amidase A N-terminal domain-containing protein</fullName>
    </recommendedName>
</protein>
<feature type="domain" description="Peptide N-acetyl-beta-D-glucosaminyl asparaginase amidase A N-terminal" evidence="3">
    <location>
        <begin position="55"/>
        <end position="393"/>
    </location>
</feature>
<dbReference type="InterPro" id="IPR056948">
    <property type="entry name" value="PNGaseA_N"/>
</dbReference>
<dbReference type="Pfam" id="PF12222">
    <property type="entry name" value="PNGaseA"/>
    <property type="match status" value="1"/>
</dbReference>
<reference evidence="4 5" key="1">
    <citation type="journal article" date="2022" name="Nat. Genet.">
        <title>Improved pea reference genome and pan-genome highlight genomic features and evolutionary characteristics.</title>
        <authorList>
            <person name="Yang T."/>
            <person name="Liu R."/>
            <person name="Luo Y."/>
            <person name="Hu S."/>
            <person name="Wang D."/>
            <person name="Wang C."/>
            <person name="Pandey M.K."/>
            <person name="Ge S."/>
            <person name="Xu Q."/>
            <person name="Li N."/>
            <person name="Li G."/>
            <person name="Huang Y."/>
            <person name="Saxena R.K."/>
            <person name="Ji Y."/>
            <person name="Li M."/>
            <person name="Yan X."/>
            <person name="He Y."/>
            <person name="Liu Y."/>
            <person name="Wang X."/>
            <person name="Xiang C."/>
            <person name="Varshney R.K."/>
            <person name="Ding H."/>
            <person name="Gao S."/>
            <person name="Zong X."/>
        </authorList>
    </citation>
    <scope>NUCLEOTIDE SEQUENCE [LARGE SCALE GENOMIC DNA]</scope>
    <source>
        <strain evidence="4 5">cv. Zhongwan 6</strain>
    </source>
</reference>
<organism evidence="4 5">
    <name type="scientific">Pisum sativum</name>
    <name type="common">Garden pea</name>
    <name type="synonym">Lathyrus oleraceus</name>
    <dbReference type="NCBI Taxonomy" id="3888"/>
    <lineage>
        <taxon>Eukaryota</taxon>
        <taxon>Viridiplantae</taxon>
        <taxon>Streptophyta</taxon>
        <taxon>Embryophyta</taxon>
        <taxon>Tracheophyta</taxon>
        <taxon>Spermatophyta</taxon>
        <taxon>Magnoliopsida</taxon>
        <taxon>eudicotyledons</taxon>
        <taxon>Gunneridae</taxon>
        <taxon>Pentapetalae</taxon>
        <taxon>rosids</taxon>
        <taxon>fabids</taxon>
        <taxon>Fabales</taxon>
        <taxon>Fabaceae</taxon>
        <taxon>Papilionoideae</taxon>
        <taxon>50 kb inversion clade</taxon>
        <taxon>NPAAA clade</taxon>
        <taxon>Hologalegina</taxon>
        <taxon>IRL clade</taxon>
        <taxon>Fabeae</taxon>
        <taxon>Lathyrus</taxon>
    </lineage>
</organism>
<gene>
    <name evidence="4" type="ORF">KIW84_021046</name>
</gene>
<dbReference type="InterPro" id="IPR021102">
    <property type="entry name" value="PNGase_A"/>
</dbReference>
<feature type="compositionally biased region" description="Polar residues" evidence="1">
    <location>
        <begin position="28"/>
        <end position="56"/>
    </location>
</feature>
<feature type="signal peptide" evidence="2">
    <location>
        <begin position="1"/>
        <end position="22"/>
    </location>
</feature>
<name>A0A9D5B8R6_PEA</name>
<evidence type="ECO:0000313" key="5">
    <source>
        <dbReference type="Proteomes" id="UP001058974"/>
    </source>
</evidence>
<keyword evidence="5" id="KW-1185">Reference proteome</keyword>